<dbReference type="InterPro" id="IPR003399">
    <property type="entry name" value="Mce/MlaD"/>
</dbReference>
<keyword evidence="3" id="KW-1185">Reference proteome</keyword>
<dbReference type="EMBL" id="JAHCVJ010000001">
    <property type="protein sequence ID" value="MBT0663515.1"/>
    <property type="molecule type" value="Genomic_DNA"/>
</dbReference>
<feature type="domain" description="Mce/MlaD" evidence="1">
    <location>
        <begin position="45"/>
        <end position="122"/>
    </location>
</feature>
<organism evidence="2 3">
    <name type="scientific">Geoanaerobacter pelophilus</name>
    <dbReference type="NCBI Taxonomy" id="60036"/>
    <lineage>
        <taxon>Bacteria</taxon>
        <taxon>Pseudomonadati</taxon>
        <taxon>Thermodesulfobacteriota</taxon>
        <taxon>Desulfuromonadia</taxon>
        <taxon>Geobacterales</taxon>
        <taxon>Geobacteraceae</taxon>
        <taxon>Geoanaerobacter</taxon>
    </lineage>
</organism>
<dbReference type="GO" id="GO:0005548">
    <property type="term" value="F:phospholipid transporter activity"/>
    <property type="evidence" value="ECO:0007669"/>
    <property type="project" value="TreeGrafter"/>
</dbReference>
<gene>
    <name evidence="2" type="ORF">KI809_04290</name>
</gene>
<proteinExistence type="predicted"/>
<dbReference type="AlphaFoldDB" id="A0AAW4L1Y7"/>
<dbReference type="Pfam" id="PF02470">
    <property type="entry name" value="MlaD"/>
    <property type="match status" value="1"/>
</dbReference>
<sequence>MKRSDNIGWAQVKAGVLIVCALLLFAGGVLVMGDKTKFFIPKGDLSVIMTDVAGLKVGAPVWLAGLDVGIVKDIRFSKPNQSNEVEILLEVERQSLKKIGKDSVITIKTRGLMGEKYVDITPSVSVSEPPLTVVYGTSVTRLDEVMSKAGAAFDKLNGIMTKMDNGEGSLGRLTKDPKLYDHLVNLTAELKVFAHSVNSGQGTLGKLSKSSEPYDRLIAILERAEDTLKDIHSADGTLGRLVRDRQLYDKLVTLADKSNQAADDVRELNRKLTSTDGTIGKLLGDREFYDKGMELLEKADSSLKSLETVTSKLEKGDGTAGKLVSDKELYEKMNKTVDSLDALVKDIKENPKRYVKFSLF</sequence>
<dbReference type="RefSeq" id="WP_214170248.1">
    <property type="nucleotide sequence ID" value="NZ_JAHCVJ010000001.1"/>
</dbReference>
<dbReference type="GO" id="GO:0005543">
    <property type="term" value="F:phospholipid binding"/>
    <property type="evidence" value="ECO:0007669"/>
    <property type="project" value="TreeGrafter"/>
</dbReference>
<reference evidence="2 3" key="1">
    <citation type="submission" date="2021-05" db="EMBL/GenBank/DDBJ databases">
        <title>The draft genome of Geobacter pelophilus DSM 12255.</title>
        <authorList>
            <person name="Xu Z."/>
            <person name="Masuda Y."/>
            <person name="Itoh H."/>
            <person name="Senoo K."/>
        </authorList>
    </citation>
    <scope>NUCLEOTIDE SEQUENCE [LARGE SCALE GENOMIC DNA]</scope>
    <source>
        <strain evidence="2 3">DSM 12255</strain>
    </source>
</reference>
<dbReference type="InterPro" id="IPR052336">
    <property type="entry name" value="MlaD_Phospholipid_Transporter"/>
</dbReference>
<comment type="caution">
    <text evidence="2">The sequence shown here is derived from an EMBL/GenBank/DDBJ whole genome shotgun (WGS) entry which is preliminary data.</text>
</comment>
<dbReference type="PANTHER" id="PTHR33371">
    <property type="entry name" value="INTERMEMBRANE PHOSPHOLIPID TRANSPORT SYSTEM BINDING PROTEIN MLAD-RELATED"/>
    <property type="match status" value="1"/>
</dbReference>
<protein>
    <submittedName>
        <fullName evidence="2">MCE family protein</fullName>
    </submittedName>
</protein>
<dbReference type="Proteomes" id="UP000811899">
    <property type="component" value="Unassembled WGS sequence"/>
</dbReference>
<dbReference type="PANTHER" id="PTHR33371:SF4">
    <property type="entry name" value="INTERMEMBRANE PHOSPHOLIPID TRANSPORT SYSTEM BINDING PROTEIN MLAD"/>
    <property type="match status" value="1"/>
</dbReference>
<evidence type="ECO:0000313" key="2">
    <source>
        <dbReference type="EMBL" id="MBT0663515.1"/>
    </source>
</evidence>
<evidence type="ECO:0000259" key="1">
    <source>
        <dbReference type="Pfam" id="PF02470"/>
    </source>
</evidence>
<evidence type="ECO:0000313" key="3">
    <source>
        <dbReference type="Proteomes" id="UP000811899"/>
    </source>
</evidence>
<accession>A0AAW4L1Y7</accession>
<name>A0AAW4L1Y7_9BACT</name>